<proteinExistence type="inferred from homology"/>
<dbReference type="GO" id="GO:0015288">
    <property type="term" value="F:porin activity"/>
    <property type="evidence" value="ECO:0007669"/>
    <property type="project" value="InterPro"/>
</dbReference>
<dbReference type="RefSeq" id="WP_106531437.1">
    <property type="nucleotide sequence ID" value="NZ_PYAW01000011.1"/>
</dbReference>
<dbReference type="Proteomes" id="UP000240971">
    <property type="component" value="Unassembled WGS sequence"/>
</dbReference>
<dbReference type="GO" id="GO:0016020">
    <property type="term" value="C:membrane"/>
    <property type="evidence" value="ECO:0007669"/>
    <property type="project" value="InterPro"/>
</dbReference>
<gene>
    <name evidence="3" type="ORF">CLV51_11189</name>
</gene>
<evidence type="ECO:0000256" key="1">
    <source>
        <dbReference type="ARBA" id="ARBA00008769"/>
    </source>
</evidence>
<keyword evidence="4" id="KW-1185">Reference proteome</keyword>
<dbReference type="Gene3D" id="2.40.160.180">
    <property type="entry name" value="Carbohydrate-selective porin OprB"/>
    <property type="match status" value="1"/>
</dbReference>
<dbReference type="GO" id="GO:0008643">
    <property type="term" value="P:carbohydrate transport"/>
    <property type="evidence" value="ECO:0007669"/>
    <property type="project" value="InterPro"/>
</dbReference>
<comment type="caution">
    <text evidence="3">The sequence shown here is derived from an EMBL/GenBank/DDBJ whole genome shotgun (WGS) entry which is preliminary data.</text>
</comment>
<name>A0A2P8H8Z7_CHINA</name>
<dbReference type="InterPro" id="IPR007049">
    <property type="entry name" value="Carb-sel_porin_OprB"/>
</dbReference>
<dbReference type="AlphaFoldDB" id="A0A2P8H8Z7"/>
<dbReference type="OrthoDB" id="5755240at2"/>
<keyword evidence="2" id="KW-0732">Signal</keyword>
<evidence type="ECO:0000313" key="4">
    <source>
        <dbReference type="Proteomes" id="UP000240971"/>
    </source>
</evidence>
<accession>A0A2P8H8Z7</accession>
<dbReference type="EMBL" id="PYAW01000011">
    <property type="protein sequence ID" value="PSL42703.1"/>
    <property type="molecule type" value="Genomic_DNA"/>
</dbReference>
<dbReference type="InterPro" id="IPR038673">
    <property type="entry name" value="OprB_sf"/>
</dbReference>
<dbReference type="Pfam" id="PF04966">
    <property type="entry name" value="OprB"/>
    <property type="match status" value="1"/>
</dbReference>
<sequence>MKKIFYLVFIFCISQNAFSQTVSDSSKKWTAHFQLTSVYQSHNSFSPKYSGVNSLDTAQEEALSLTTTLFLGRRLWKGAAIYFNPEISGGSGLSKTTGIAGFPNGEIYRVGNPKLTLFIARAYLEQTFAVGNSSDEFQEDGKNQLATMLPSSRITIRVGKFCISDFFDNNSYNHDARSQFLNWSMMSNGSWDFPADTRGYTKGIEIELVKPAWAIRFAAVQVPKIANGLPMDWNLLKGNSETLEYERKWHVQHHPGAIRATGFMTFSKAPYYKDAIDAIHTGDTARSAYLIGVLSGNTEATSYGGVKYGFGINGEQEVANGVGVFTRISWSDGHSGTWAFTEIDRSLQAGINLSGSLWRRPNDNFALGGAVNGLSSQHRDYLAAGGVGFIIGDGKLNYAPEYIFETYYKATLNKFIALSLDYQCILNPGYNKDRHGPISVPGVRVHIEI</sequence>
<feature type="signal peptide" evidence="2">
    <location>
        <begin position="1"/>
        <end position="19"/>
    </location>
</feature>
<reference evidence="3 4" key="1">
    <citation type="submission" date="2018-03" db="EMBL/GenBank/DDBJ databases">
        <title>Genomic Encyclopedia of Archaeal and Bacterial Type Strains, Phase II (KMG-II): from individual species to whole genera.</title>
        <authorList>
            <person name="Goeker M."/>
        </authorList>
    </citation>
    <scope>NUCLEOTIDE SEQUENCE [LARGE SCALE GENOMIC DNA]</scope>
    <source>
        <strain evidence="3 4">DSM 24859</strain>
    </source>
</reference>
<protein>
    <submittedName>
        <fullName evidence="3">Carbohydrate-selective porin (OprB family)</fullName>
    </submittedName>
</protein>
<evidence type="ECO:0000313" key="3">
    <source>
        <dbReference type="EMBL" id="PSL42703.1"/>
    </source>
</evidence>
<evidence type="ECO:0000256" key="2">
    <source>
        <dbReference type="RuleBase" id="RU363072"/>
    </source>
</evidence>
<organism evidence="3 4">
    <name type="scientific">Chitinophaga niastensis</name>
    <dbReference type="NCBI Taxonomy" id="536980"/>
    <lineage>
        <taxon>Bacteria</taxon>
        <taxon>Pseudomonadati</taxon>
        <taxon>Bacteroidota</taxon>
        <taxon>Chitinophagia</taxon>
        <taxon>Chitinophagales</taxon>
        <taxon>Chitinophagaceae</taxon>
        <taxon>Chitinophaga</taxon>
    </lineage>
</organism>
<comment type="similarity">
    <text evidence="1 2">Belongs to the OprB family.</text>
</comment>
<feature type="chain" id="PRO_5015021571" evidence="2">
    <location>
        <begin position="20"/>
        <end position="449"/>
    </location>
</feature>